<dbReference type="RefSeq" id="YP_009793969.1">
    <property type="nucleotide sequence ID" value="NC_047877.1"/>
</dbReference>
<keyword evidence="3" id="KW-1185">Reference proteome</keyword>
<organism evidence="2 3">
    <name type="scientific">Bordetella phage CN2</name>
    <dbReference type="NCBI Taxonomy" id="1916124"/>
    <lineage>
        <taxon>Viruses</taxon>
        <taxon>Duplodnaviria</taxon>
        <taxon>Heunggongvirae</taxon>
        <taxon>Uroviricota</taxon>
        <taxon>Caudoviricetes</taxon>
        <taxon>Mesyanzhinovviridae</taxon>
        <taxon>Rabinowitzvirinae</taxon>
        <taxon>Vojvodinavirus</taxon>
        <taxon>Vojvodinavirus CN2</taxon>
        <taxon>Bordetella virus CN2</taxon>
    </lineage>
</organism>
<keyword evidence="1" id="KW-0175">Coiled coil</keyword>
<dbReference type="Proteomes" id="UP000240180">
    <property type="component" value="Segment"/>
</dbReference>
<evidence type="ECO:0000256" key="1">
    <source>
        <dbReference type="SAM" id="Coils"/>
    </source>
</evidence>
<sequence>MSTQLVERTGPGYNYTLTRFSGGAERGVCVQITDSNGYVQLTKQGAAELAADLSRQFLELDPQYPLDELVNALKSDAVERERRLAAEARENAARIEGELRAVQRELKETRERTAKELEHARERVLVAERNLARAQGYIDRVTEGEPPLPGVRNEVHERVGSVGVSYINGPEPRGPKLDLGVNVCDTDGFGLRR</sequence>
<reference evidence="2 3" key="1">
    <citation type="submission" date="2016-10" db="EMBL/GenBank/DDBJ databases">
        <title>Properties of three new Bordetella phage species from family Siphoviridae.</title>
        <authorList>
            <person name="Knezevic P."/>
            <person name="Petrovic Fabijan A."/>
            <person name="Doffkay Z."/>
            <person name="Rakhely G."/>
        </authorList>
    </citation>
    <scope>NUCLEOTIDE SEQUENCE [LARGE SCALE GENOMIC DNA]</scope>
</reference>
<name>A0A2D0W9C4_9CAUD</name>
<accession>A0A2D0W9C4</accession>
<evidence type="ECO:0000313" key="2">
    <source>
        <dbReference type="EMBL" id="APL99254.1"/>
    </source>
</evidence>
<protein>
    <submittedName>
        <fullName evidence="2">Uncharacterized protein</fullName>
    </submittedName>
</protein>
<evidence type="ECO:0000313" key="3">
    <source>
        <dbReference type="Proteomes" id="UP000240180"/>
    </source>
</evidence>
<dbReference type="KEGG" id="vg:54984219"/>
<dbReference type="GeneID" id="54984219"/>
<feature type="coiled-coil region" evidence="1">
    <location>
        <begin position="78"/>
        <end position="130"/>
    </location>
</feature>
<dbReference type="EMBL" id="KY000219">
    <property type="protein sequence ID" value="APL99254.1"/>
    <property type="molecule type" value="Genomic_DNA"/>
</dbReference>
<proteinExistence type="predicted"/>